<evidence type="ECO:0000313" key="3">
    <source>
        <dbReference type="EMBL" id="KAF0893587.1"/>
    </source>
</evidence>
<dbReference type="Pfam" id="PF03936">
    <property type="entry name" value="Terpene_synth_C"/>
    <property type="match status" value="1"/>
</dbReference>
<dbReference type="InterPro" id="IPR008949">
    <property type="entry name" value="Isoprenoid_synthase_dom_sf"/>
</dbReference>
<accession>A0A6G1C0V8</accession>
<dbReference type="AlphaFoldDB" id="A0A6G1C0V8"/>
<dbReference type="PANTHER" id="PTHR31225:SF92">
    <property type="entry name" value="OS04G0345400 PROTEIN"/>
    <property type="match status" value="1"/>
</dbReference>
<keyword evidence="4" id="KW-1185">Reference proteome</keyword>
<feature type="domain" description="Terpene synthase metal-binding" evidence="2">
    <location>
        <begin position="30"/>
        <end position="111"/>
    </location>
</feature>
<sequence>MKLLFGSDALNKFKGDDGRFSYGIFDEPKGWDENALSLLPDYLKTFYEKLLSNFKEFEDQVGVNEKYQAVHTIKEFQKLSTYYLQEAEWVHQKHKPSFDDQVTVYYVVGCALAMCVRDAWDW</sequence>
<evidence type="ECO:0000313" key="4">
    <source>
        <dbReference type="Proteomes" id="UP000479710"/>
    </source>
</evidence>
<dbReference type="PANTHER" id="PTHR31225">
    <property type="entry name" value="OS04G0344100 PROTEIN-RELATED"/>
    <property type="match status" value="1"/>
</dbReference>
<dbReference type="GO" id="GO:0010333">
    <property type="term" value="F:terpene synthase activity"/>
    <property type="evidence" value="ECO:0007669"/>
    <property type="project" value="InterPro"/>
</dbReference>
<dbReference type="GO" id="GO:0000287">
    <property type="term" value="F:magnesium ion binding"/>
    <property type="evidence" value="ECO:0007669"/>
    <property type="project" value="InterPro"/>
</dbReference>
<keyword evidence="1" id="KW-0479">Metal-binding</keyword>
<dbReference type="Proteomes" id="UP000479710">
    <property type="component" value="Unassembled WGS sequence"/>
</dbReference>
<comment type="caution">
    <text evidence="3">The sequence shown here is derived from an EMBL/GenBank/DDBJ whole genome shotgun (WGS) entry which is preliminary data.</text>
</comment>
<dbReference type="Gene3D" id="1.10.600.10">
    <property type="entry name" value="Farnesyl Diphosphate Synthase"/>
    <property type="match status" value="1"/>
</dbReference>
<organism evidence="3 4">
    <name type="scientific">Oryza meyeriana var. granulata</name>
    <dbReference type="NCBI Taxonomy" id="110450"/>
    <lineage>
        <taxon>Eukaryota</taxon>
        <taxon>Viridiplantae</taxon>
        <taxon>Streptophyta</taxon>
        <taxon>Embryophyta</taxon>
        <taxon>Tracheophyta</taxon>
        <taxon>Spermatophyta</taxon>
        <taxon>Magnoliopsida</taxon>
        <taxon>Liliopsida</taxon>
        <taxon>Poales</taxon>
        <taxon>Poaceae</taxon>
        <taxon>BOP clade</taxon>
        <taxon>Oryzoideae</taxon>
        <taxon>Oryzeae</taxon>
        <taxon>Oryzinae</taxon>
        <taxon>Oryza</taxon>
        <taxon>Oryza meyeriana</taxon>
    </lineage>
</organism>
<evidence type="ECO:0000259" key="2">
    <source>
        <dbReference type="Pfam" id="PF03936"/>
    </source>
</evidence>
<name>A0A6G1C0V8_9ORYZ</name>
<proteinExistence type="predicted"/>
<dbReference type="InterPro" id="IPR050148">
    <property type="entry name" value="Terpene_synthase-like"/>
</dbReference>
<dbReference type="GO" id="GO:0016114">
    <property type="term" value="P:terpenoid biosynthetic process"/>
    <property type="evidence" value="ECO:0007669"/>
    <property type="project" value="InterPro"/>
</dbReference>
<dbReference type="SUPFAM" id="SSF48576">
    <property type="entry name" value="Terpenoid synthases"/>
    <property type="match status" value="1"/>
</dbReference>
<reference evidence="3 4" key="1">
    <citation type="submission" date="2019-11" db="EMBL/GenBank/DDBJ databases">
        <title>Whole genome sequence of Oryza granulata.</title>
        <authorList>
            <person name="Li W."/>
        </authorList>
    </citation>
    <scope>NUCLEOTIDE SEQUENCE [LARGE SCALE GENOMIC DNA]</scope>
    <source>
        <strain evidence="4">cv. Menghai</strain>
        <tissue evidence="3">Leaf</tissue>
    </source>
</reference>
<protein>
    <recommendedName>
        <fullName evidence="2">Terpene synthase metal-binding domain-containing protein</fullName>
    </recommendedName>
</protein>
<evidence type="ECO:0000256" key="1">
    <source>
        <dbReference type="ARBA" id="ARBA00022723"/>
    </source>
</evidence>
<dbReference type="InterPro" id="IPR005630">
    <property type="entry name" value="Terpene_synthase_metal-bd"/>
</dbReference>
<gene>
    <name evidence="3" type="ORF">E2562_027313</name>
</gene>
<dbReference type="EMBL" id="SPHZ02000011">
    <property type="protein sequence ID" value="KAF0893587.1"/>
    <property type="molecule type" value="Genomic_DNA"/>
</dbReference>